<evidence type="ECO:0000313" key="1">
    <source>
        <dbReference type="EMBL" id="MEL5992712.1"/>
    </source>
</evidence>
<sequence length="173" mass="18977">MPFKLPSSRHHSPLAALAHLPAMRQFLAEIGIPTQEVELTTDTFLPGILIENGGLLIDPAKLLYPGDILHEAGHLAVTPAAERIQLAGNVMAGKPDQHGTDGEEIVAMLWSYAAAQAIGVPPEVVFHPAGYRNSSKWMLNNFSQGIYLGLPLLVWMEMTTTEGFPQMTRWLRE</sequence>
<proteinExistence type="predicted"/>
<gene>
    <name evidence="1" type="ORF">AAFH49_00735</name>
</gene>
<dbReference type="EMBL" id="JBCEVZ010000001">
    <property type="protein sequence ID" value="MEL5992712.1"/>
    <property type="molecule type" value="Genomic_DNA"/>
</dbReference>
<dbReference type="Proteomes" id="UP001479606">
    <property type="component" value="Unassembled WGS sequence"/>
</dbReference>
<comment type="caution">
    <text evidence="1">The sequence shown here is derived from an EMBL/GenBank/DDBJ whole genome shotgun (WGS) entry which is preliminary data.</text>
</comment>
<dbReference type="RefSeq" id="WP_342295232.1">
    <property type="nucleotide sequence ID" value="NZ_JBCEVZ010000001.1"/>
</dbReference>
<name>A0ABU9LPD9_9BACT</name>
<reference evidence="1 2" key="1">
    <citation type="journal article" date="2018" name="Arch. Microbiol.">
        <title>Hymenobacter segetis sp. nov., isolated from soil.</title>
        <authorList>
            <person name="Ten L.N."/>
            <person name="Lim S.J."/>
            <person name="Kim B.O."/>
            <person name="Kang I.K."/>
            <person name="Jung H.Y."/>
        </authorList>
    </citation>
    <scope>NUCLEOTIDE SEQUENCE [LARGE SCALE GENOMIC DNA]</scope>
    <source>
        <strain evidence="1 2">S7-3-11</strain>
    </source>
</reference>
<protein>
    <submittedName>
        <fullName evidence="1">Uncharacterized protein</fullName>
    </submittedName>
</protein>
<keyword evidence="2" id="KW-1185">Reference proteome</keyword>
<organism evidence="1 2">
    <name type="scientific">Hymenobacter segetis</name>
    <dbReference type="NCBI Taxonomy" id="2025509"/>
    <lineage>
        <taxon>Bacteria</taxon>
        <taxon>Pseudomonadati</taxon>
        <taxon>Bacteroidota</taxon>
        <taxon>Cytophagia</taxon>
        <taxon>Cytophagales</taxon>
        <taxon>Hymenobacteraceae</taxon>
        <taxon>Hymenobacter</taxon>
    </lineage>
</organism>
<accession>A0ABU9LPD9</accession>
<evidence type="ECO:0000313" key="2">
    <source>
        <dbReference type="Proteomes" id="UP001479606"/>
    </source>
</evidence>